<keyword evidence="3" id="KW-1015">Disulfide bond</keyword>
<dbReference type="InterPro" id="IPR017937">
    <property type="entry name" value="Thioredoxin_CS"/>
</dbReference>
<dbReference type="GO" id="GO:0015036">
    <property type="term" value="F:disulfide oxidoreductase activity"/>
    <property type="evidence" value="ECO:0007669"/>
    <property type="project" value="UniProtKB-ARBA"/>
</dbReference>
<dbReference type="PANTHER" id="PTHR13887:SF14">
    <property type="entry name" value="DISULFIDE BOND FORMATION PROTEIN D"/>
    <property type="match status" value="1"/>
</dbReference>
<dbReference type="PROSITE" id="PS00194">
    <property type="entry name" value="THIOREDOXIN_1"/>
    <property type="match status" value="1"/>
</dbReference>
<accession>A0A2W2BJ51</accession>
<evidence type="ECO:0000313" key="8">
    <source>
        <dbReference type="Proteomes" id="UP000248795"/>
    </source>
</evidence>
<evidence type="ECO:0000313" key="7">
    <source>
        <dbReference type="EMBL" id="PZF76209.1"/>
    </source>
</evidence>
<dbReference type="AlphaFoldDB" id="A0A2W2BJ51"/>
<dbReference type="InterPro" id="IPR001853">
    <property type="entry name" value="DSBA-like_thioredoxin_dom"/>
</dbReference>
<reference evidence="8" key="1">
    <citation type="submission" date="2018-06" db="EMBL/GenBank/DDBJ databases">
        <title>Aestuariibacter litoralis strain KCTC 52945T.</title>
        <authorList>
            <person name="Li X."/>
            <person name="Salam N."/>
            <person name="Li J.-L."/>
            <person name="Chen Y.-M."/>
            <person name="Yang Z.-W."/>
            <person name="Zhang L.-Y."/>
            <person name="Han M.-X."/>
            <person name="Xiao M."/>
            <person name="Li W.-J."/>
        </authorList>
    </citation>
    <scope>NUCLEOTIDE SEQUENCE [LARGE SCALE GENOMIC DNA]</scope>
    <source>
        <strain evidence="8">KCTC 52945</strain>
    </source>
</reference>
<feature type="domain" description="Thioredoxin" evidence="6">
    <location>
        <begin position="57"/>
        <end position="245"/>
    </location>
</feature>
<dbReference type="SUPFAM" id="SSF52833">
    <property type="entry name" value="Thioredoxin-like"/>
    <property type="match status" value="1"/>
</dbReference>
<dbReference type="RefSeq" id="WP_111199046.1">
    <property type="nucleotide sequence ID" value="NZ_QKVK01000006.1"/>
</dbReference>
<keyword evidence="8" id="KW-1185">Reference proteome</keyword>
<dbReference type="Gene3D" id="3.40.30.10">
    <property type="entry name" value="Glutaredoxin"/>
    <property type="match status" value="1"/>
</dbReference>
<evidence type="ECO:0000256" key="2">
    <source>
        <dbReference type="ARBA" id="ARBA00023002"/>
    </source>
</evidence>
<evidence type="ECO:0000259" key="6">
    <source>
        <dbReference type="PROSITE" id="PS51352"/>
    </source>
</evidence>
<feature type="signal peptide" evidence="5">
    <location>
        <begin position="1"/>
        <end position="23"/>
    </location>
</feature>
<dbReference type="Pfam" id="PF01323">
    <property type="entry name" value="DSBA"/>
    <property type="match status" value="1"/>
</dbReference>
<dbReference type="PROSITE" id="PS51352">
    <property type="entry name" value="THIOREDOXIN_2"/>
    <property type="match status" value="1"/>
</dbReference>
<name>A0A2W2BJ51_9HYPH</name>
<sequence length="252" mass="27879">MTFRLRLAAAAAALLALTPMAFADASFNDAQKKEIGEIVRQYLLENPEVLLDVSKALEARQQQQEEEQRTAVLKSSAKEIFHSPNDYVAGNPKGDVTIVEFFDYNCGWCKKGFPEVMSLIEQDKNLRFVLKEFPIFGGDSDYAAMAAIAAKKQNKYWELHQAMFQHEGKITKEAVDELATKHGIDLAKLKADMKDPSVAQELADNHQLAQSLAINGTPGFIIDDKVSPGYLPADSLAQIIDEVRKKGGCTLC</sequence>
<gene>
    <name evidence="7" type="ORF">DK847_13475</name>
</gene>
<proteinExistence type="predicted"/>
<organism evidence="7 8">
    <name type="scientific">Aestuariivirga litoralis</name>
    <dbReference type="NCBI Taxonomy" id="2650924"/>
    <lineage>
        <taxon>Bacteria</taxon>
        <taxon>Pseudomonadati</taxon>
        <taxon>Pseudomonadota</taxon>
        <taxon>Alphaproteobacteria</taxon>
        <taxon>Hyphomicrobiales</taxon>
        <taxon>Aestuariivirgaceae</taxon>
        <taxon>Aestuariivirga</taxon>
    </lineage>
</organism>
<dbReference type="InterPro" id="IPR041205">
    <property type="entry name" value="ScsC_N"/>
</dbReference>
<feature type="chain" id="PRO_5015961792" evidence="5">
    <location>
        <begin position="24"/>
        <end position="252"/>
    </location>
</feature>
<evidence type="ECO:0000256" key="5">
    <source>
        <dbReference type="SAM" id="SignalP"/>
    </source>
</evidence>
<dbReference type="Pfam" id="PF18312">
    <property type="entry name" value="ScsC_N"/>
    <property type="match status" value="1"/>
</dbReference>
<evidence type="ECO:0000256" key="4">
    <source>
        <dbReference type="ARBA" id="ARBA00023284"/>
    </source>
</evidence>
<comment type="caution">
    <text evidence="7">The sequence shown here is derived from an EMBL/GenBank/DDBJ whole genome shotgun (WGS) entry which is preliminary data.</text>
</comment>
<evidence type="ECO:0000256" key="1">
    <source>
        <dbReference type="ARBA" id="ARBA00022729"/>
    </source>
</evidence>
<keyword evidence="1 5" id="KW-0732">Signal</keyword>
<dbReference type="InterPro" id="IPR036249">
    <property type="entry name" value="Thioredoxin-like_sf"/>
</dbReference>
<dbReference type="EMBL" id="QKVK01000006">
    <property type="protein sequence ID" value="PZF76209.1"/>
    <property type="molecule type" value="Genomic_DNA"/>
</dbReference>
<dbReference type="CDD" id="cd03023">
    <property type="entry name" value="DsbA_Com1_like"/>
    <property type="match status" value="1"/>
</dbReference>
<keyword evidence="2" id="KW-0560">Oxidoreductase</keyword>
<keyword evidence="4" id="KW-0676">Redox-active center</keyword>
<dbReference type="PANTHER" id="PTHR13887">
    <property type="entry name" value="GLUTATHIONE S-TRANSFERASE KAPPA"/>
    <property type="match status" value="1"/>
</dbReference>
<protein>
    <submittedName>
        <fullName evidence="7">DsbA family protein</fullName>
    </submittedName>
</protein>
<evidence type="ECO:0000256" key="3">
    <source>
        <dbReference type="ARBA" id="ARBA00023157"/>
    </source>
</evidence>
<dbReference type="Proteomes" id="UP000248795">
    <property type="component" value="Unassembled WGS sequence"/>
</dbReference>
<dbReference type="InterPro" id="IPR013766">
    <property type="entry name" value="Thioredoxin_domain"/>
</dbReference>